<dbReference type="Gene3D" id="3.40.640.10">
    <property type="entry name" value="Type I PLP-dependent aspartate aminotransferase-like (Major domain)"/>
    <property type="match status" value="1"/>
</dbReference>
<keyword evidence="4" id="KW-0808">Transferase</keyword>
<dbReference type="InterPro" id="IPR004839">
    <property type="entry name" value="Aminotransferase_I/II_large"/>
</dbReference>
<dbReference type="CDD" id="cd00609">
    <property type="entry name" value="AAT_like"/>
    <property type="match status" value="1"/>
</dbReference>
<evidence type="ECO:0000313" key="5">
    <source>
        <dbReference type="Proteomes" id="UP000516160"/>
    </source>
</evidence>
<comment type="cofactor">
    <cofactor evidence="1">
        <name>pyridoxal 5'-phosphate</name>
        <dbReference type="ChEBI" id="CHEBI:597326"/>
    </cofactor>
</comment>
<reference evidence="4 5" key="1">
    <citation type="submission" date="2020-07" db="EMBL/GenBank/DDBJ databases">
        <title>Alkalicella. sp. LB2 genome.</title>
        <authorList>
            <person name="Postec A."/>
            <person name="Quemeneur M."/>
        </authorList>
    </citation>
    <scope>NUCLEOTIDE SEQUENCE [LARGE SCALE GENOMIC DNA]</scope>
    <source>
        <strain evidence="4 5">LB2</strain>
    </source>
</reference>
<keyword evidence="2" id="KW-0663">Pyridoxal phosphate</keyword>
<name>A0A7G9W5A3_ALKCA</name>
<evidence type="ECO:0000313" key="4">
    <source>
        <dbReference type="EMBL" id="QNO13865.1"/>
    </source>
</evidence>
<organism evidence="4 5">
    <name type="scientific">Alkalicella caledoniensis</name>
    <dbReference type="NCBI Taxonomy" id="2731377"/>
    <lineage>
        <taxon>Bacteria</taxon>
        <taxon>Bacillati</taxon>
        <taxon>Bacillota</taxon>
        <taxon>Clostridia</taxon>
        <taxon>Eubacteriales</taxon>
        <taxon>Proteinivoracaceae</taxon>
        <taxon>Alkalicella</taxon>
    </lineage>
</organism>
<proteinExistence type="predicted"/>
<dbReference type="EMBL" id="CP058559">
    <property type="protein sequence ID" value="QNO13865.1"/>
    <property type="molecule type" value="Genomic_DNA"/>
</dbReference>
<dbReference type="PANTHER" id="PTHR42885">
    <property type="entry name" value="HISTIDINOL-PHOSPHATE AMINOTRANSFERASE-RELATED"/>
    <property type="match status" value="1"/>
</dbReference>
<dbReference type="Gene3D" id="3.90.1150.10">
    <property type="entry name" value="Aspartate Aminotransferase, domain 1"/>
    <property type="match status" value="1"/>
</dbReference>
<dbReference type="RefSeq" id="WP_213167528.1">
    <property type="nucleotide sequence ID" value="NZ_CP058559.1"/>
</dbReference>
<dbReference type="InterPro" id="IPR015421">
    <property type="entry name" value="PyrdxlP-dep_Trfase_major"/>
</dbReference>
<dbReference type="KEGG" id="acae:HYG86_03325"/>
<evidence type="ECO:0000256" key="2">
    <source>
        <dbReference type="ARBA" id="ARBA00022898"/>
    </source>
</evidence>
<gene>
    <name evidence="4" type="ORF">HYG86_03325</name>
</gene>
<dbReference type="GO" id="GO:0008483">
    <property type="term" value="F:transaminase activity"/>
    <property type="evidence" value="ECO:0007669"/>
    <property type="project" value="UniProtKB-KW"/>
</dbReference>
<accession>A0A7G9W5A3</accession>
<dbReference type="InterPro" id="IPR015422">
    <property type="entry name" value="PyrdxlP-dep_Trfase_small"/>
</dbReference>
<keyword evidence="4" id="KW-0032">Aminotransferase</keyword>
<dbReference type="PANTHER" id="PTHR42885:SF1">
    <property type="entry name" value="THREONINE-PHOSPHATE DECARBOXYLASE"/>
    <property type="match status" value="1"/>
</dbReference>
<evidence type="ECO:0000259" key="3">
    <source>
        <dbReference type="Pfam" id="PF00155"/>
    </source>
</evidence>
<sequence length="351" mass="39765">MNFHGGNIYSYKNDRLIDFSSNINPLGVPKSFEIKLVQNISDFTRYPDIQYLELRAAIAKYLKIDNVESIIVGNGAVEIIYKTISVLDVEKVVIVVPTFSEYKRAAEIEKIPVEEVNAYLENGCLDLTCLHRSISENSLMVLCNPNNPTGTLTNLDSMMDLALTLKAKNSYLLVDEAFIEFTEGYPRNSMIYQIDKLPNVIVVRAVTKFFGMPGIRLGYTVINDGDLAKKISNKMEPWNINTAAVIAGLSVLDDQAYIIESNQWIARERRYLYDELKEIPGLNVLPTQANFILLKSDKLSAKEIKKWLLERDVLIRTPEGFTGLTPYHFRIAIKDRKANSKLAGLLKELFI</sequence>
<keyword evidence="5" id="KW-1185">Reference proteome</keyword>
<dbReference type="Pfam" id="PF00155">
    <property type="entry name" value="Aminotran_1_2"/>
    <property type="match status" value="1"/>
</dbReference>
<dbReference type="SUPFAM" id="SSF53383">
    <property type="entry name" value="PLP-dependent transferases"/>
    <property type="match status" value="1"/>
</dbReference>
<evidence type="ECO:0000256" key="1">
    <source>
        <dbReference type="ARBA" id="ARBA00001933"/>
    </source>
</evidence>
<dbReference type="InterPro" id="IPR015424">
    <property type="entry name" value="PyrdxlP-dep_Trfase"/>
</dbReference>
<protein>
    <submittedName>
        <fullName evidence="4">Aminotransferase class I/II-fold pyridoxal phosphate-dependent enzyme</fullName>
    </submittedName>
</protein>
<feature type="domain" description="Aminotransferase class I/classII large" evidence="3">
    <location>
        <begin position="16"/>
        <end position="340"/>
    </location>
</feature>
<dbReference type="Proteomes" id="UP000516160">
    <property type="component" value="Chromosome"/>
</dbReference>
<dbReference type="AlphaFoldDB" id="A0A7G9W5A3"/>
<dbReference type="GO" id="GO:0030170">
    <property type="term" value="F:pyridoxal phosphate binding"/>
    <property type="evidence" value="ECO:0007669"/>
    <property type="project" value="InterPro"/>
</dbReference>